<dbReference type="Proteomes" id="UP000516437">
    <property type="component" value="Chromosome 3"/>
</dbReference>
<dbReference type="AlphaFoldDB" id="A0A6A1W197"/>
<comment type="caution">
    <text evidence="2">The sequence shown here is derived from an EMBL/GenBank/DDBJ whole genome shotgun (WGS) entry which is preliminary data.</text>
</comment>
<dbReference type="Pfam" id="PF00646">
    <property type="entry name" value="F-box"/>
    <property type="match status" value="1"/>
</dbReference>
<dbReference type="SMART" id="SM00256">
    <property type="entry name" value="FBOX"/>
    <property type="match status" value="1"/>
</dbReference>
<sequence>MELPEDIYAGILKRLPVKSLARFRCVCKSWHRLITSPSFIQLHLRFNRRNRIILSRFCDTLLSLGPEDTSALPPTPNNNTISGFEEAVELDFDLVRNLPYYVKGQCDGLLCLVIKDGGDGALVIWNPCIREYKRLPLPQDFRSTREVLGLGYDSSTGDYKVVRAPSNYCRVKCRDYQPQVQVLSLRSSSWRKIPDQDTPPFFIEHFLQATAVNGGIYWLGEPEGAVLRWEILRFDLAKEKFKVVQPPPRELDRRNSIPWLGPLEGSLCVVRTQRLSFFDVWTTKDDETWTKLFTIPSIPGPEAYVLGPEAHVPLCFTKSGAVLIGVRGVGLATYHPSENKLRRLAVDGVDRWFQEIACAETLVSPHATARQLQEHHRTSHSLWQLFNGFKDGIAGYFSCSSGEMSRLR</sequence>
<evidence type="ECO:0000259" key="1">
    <source>
        <dbReference type="PROSITE" id="PS50181"/>
    </source>
</evidence>
<dbReference type="PANTHER" id="PTHR31672">
    <property type="entry name" value="BNACNNG10540D PROTEIN"/>
    <property type="match status" value="1"/>
</dbReference>
<dbReference type="Gene3D" id="1.20.1280.50">
    <property type="match status" value="1"/>
</dbReference>
<keyword evidence="3" id="KW-1185">Reference proteome</keyword>
<dbReference type="InterPro" id="IPR006527">
    <property type="entry name" value="F-box-assoc_dom_typ1"/>
</dbReference>
<dbReference type="Pfam" id="PF07734">
    <property type="entry name" value="FBA_1"/>
    <property type="match status" value="1"/>
</dbReference>
<dbReference type="PROSITE" id="PS50181">
    <property type="entry name" value="FBOX"/>
    <property type="match status" value="1"/>
</dbReference>
<dbReference type="InterPro" id="IPR011043">
    <property type="entry name" value="Gal_Oxase/kelch_b-propeller"/>
</dbReference>
<reference evidence="2 3" key="1">
    <citation type="journal article" date="2019" name="Plant Biotechnol. J.">
        <title>The red bayberry genome and genetic basis of sex determination.</title>
        <authorList>
            <person name="Jia H.M."/>
            <person name="Jia H.J."/>
            <person name="Cai Q.L."/>
            <person name="Wang Y."/>
            <person name="Zhao H.B."/>
            <person name="Yang W.F."/>
            <person name="Wang G.Y."/>
            <person name="Li Y.H."/>
            <person name="Zhan D.L."/>
            <person name="Shen Y.T."/>
            <person name="Niu Q.F."/>
            <person name="Chang L."/>
            <person name="Qiu J."/>
            <person name="Zhao L."/>
            <person name="Xie H.B."/>
            <person name="Fu W.Y."/>
            <person name="Jin J."/>
            <person name="Li X.W."/>
            <person name="Jiao Y."/>
            <person name="Zhou C.C."/>
            <person name="Tu T."/>
            <person name="Chai C.Y."/>
            <person name="Gao J.L."/>
            <person name="Fan L.J."/>
            <person name="van de Weg E."/>
            <person name="Wang J.Y."/>
            <person name="Gao Z.S."/>
        </authorList>
    </citation>
    <scope>NUCLEOTIDE SEQUENCE [LARGE SCALE GENOMIC DNA]</scope>
    <source>
        <tissue evidence="2">Leaves</tissue>
    </source>
</reference>
<accession>A0A6A1W197</accession>
<evidence type="ECO:0000313" key="2">
    <source>
        <dbReference type="EMBL" id="KAB1217578.1"/>
    </source>
</evidence>
<dbReference type="EMBL" id="RXIC02000021">
    <property type="protein sequence ID" value="KAB1217578.1"/>
    <property type="molecule type" value="Genomic_DNA"/>
</dbReference>
<dbReference type="InterPro" id="IPR036047">
    <property type="entry name" value="F-box-like_dom_sf"/>
</dbReference>
<feature type="domain" description="F-box" evidence="1">
    <location>
        <begin position="1"/>
        <end position="49"/>
    </location>
</feature>
<organism evidence="2 3">
    <name type="scientific">Morella rubra</name>
    <name type="common">Chinese bayberry</name>
    <dbReference type="NCBI Taxonomy" id="262757"/>
    <lineage>
        <taxon>Eukaryota</taxon>
        <taxon>Viridiplantae</taxon>
        <taxon>Streptophyta</taxon>
        <taxon>Embryophyta</taxon>
        <taxon>Tracheophyta</taxon>
        <taxon>Spermatophyta</taxon>
        <taxon>Magnoliopsida</taxon>
        <taxon>eudicotyledons</taxon>
        <taxon>Gunneridae</taxon>
        <taxon>Pentapetalae</taxon>
        <taxon>rosids</taxon>
        <taxon>fabids</taxon>
        <taxon>Fagales</taxon>
        <taxon>Myricaceae</taxon>
        <taxon>Morella</taxon>
    </lineage>
</organism>
<dbReference type="InterPro" id="IPR017451">
    <property type="entry name" value="F-box-assoc_interact_dom"/>
</dbReference>
<protein>
    <submittedName>
        <fullName evidence="2">F-box protein CPR30</fullName>
    </submittedName>
</protein>
<dbReference type="SUPFAM" id="SSF50965">
    <property type="entry name" value="Galactose oxidase, central domain"/>
    <property type="match status" value="1"/>
</dbReference>
<gene>
    <name evidence="2" type="ORF">CJ030_MR3G002725</name>
</gene>
<evidence type="ECO:0000313" key="3">
    <source>
        <dbReference type="Proteomes" id="UP000516437"/>
    </source>
</evidence>
<proteinExistence type="predicted"/>
<dbReference type="InterPro" id="IPR050796">
    <property type="entry name" value="SCF_F-box_component"/>
</dbReference>
<dbReference type="CDD" id="cd22157">
    <property type="entry name" value="F-box_AtFBW1-like"/>
    <property type="match status" value="1"/>
</dbReference>
<name>A0A6A1W197_9ROSI</name>
<dbReference type="NCBIfam" id="TIGR01640">
    <property type="entry name" value="F_box_assoc_1"/>
    <property type="match status" value="1"/>
</dbReference>
<dbReference type="PANTHER" id="PTHR31672:SF13">
    <property type="entry name" value="F-BOX PROTEIN CPR30-LIKE"/>
    <property type="match status" value="1"/>
</dbReference>
<dbReference type="InterPro" id="IPR001810">
    <property type="entry name" value="F-box_dom"/>
</dbReference>
<dbReference type="OrthoDB" id="1086486at2759"/>
<dbReference type="SUPFAM" id="SSF81383">
    <property type="entry name" value="F-box domain"/>
    <property type="match status" value="1"/>
</dbReference>